<evidence type="ECO:0000259" key="4">
    <source>
        <dbReference type="PROSITE" id="PS51015"/>
    </source>
</evidence>
<dbReference type="Gene3D" id="2.30.280.10">
    <property type="entry name" value="SRA-YDG"/>
    <property type="match status" value="1"/>
</dbReference>
<dbReference type="GeneID" id="71986603"/>
<reference evidence="5" key="2">
    <citation type="journal article" date="2022" name="Microb. Genom.">
        <title>A chromosome-scale genome assembly of the tomato pathogen Cladosporium fulvum reveals a compartmentalized genome architecture and the presence of a dispensable chromosome.</title>
        <authorList>
            <person name="Zaccaron A.Z."/>
            <person name="Chen L.H."/>
            <person name="Samaras A."/>
            <person name="Stergiopoulos I."/>
        </authorList>
    </citation>
    <scope>NUCLEOTIDE SEQUENCE</scope>
    <source>
        <strain evidence="5">Race5_Kim</strain>
    </source>
</reference>
<feature type="domain" description="YDG" evidence="4">
    <location>
        <begin position="207"/>
        <end position="348"/>
    </location>
</feature>
<accession>A0A9Q8PA88</accession>
<dbReference type="EMBL" id="CP090168">
    <property type="protein sequence ID" value="UJO18735.1"/>
    <property type="molecule type" value="Genomic_DNA"/>
</dbReference>
<reference evidence="5" key="1">
    <citation type="submission" date="2021-12" db="EMBL/GenBank/DDBJ databases">
        <authorList>
            <person name="Zaccaron A."/>
            <person name="Stergiopoulos I."/>
        </authorList>
    </citation>
    <scope>NUCLEOTIDE SEQUENCE</scope>
    <source>
        <strain evidence="5">Race5_Kim</strain>
    </source>
</reference>
<dbReference type="SUPFAM" id="SSF88697">
    <property type="entry name" value="PUA domain-like"/>
    <property type="match status" value="1"/>
</dbReference>
<proteinExistence type="predicted"/>
<dbReference type="Pfam" id="PF02182">
    <property type="entry name" value="SAD_SRA"/>
    <property type="match status" value="1"/>
</dbReference>
<evidence type="ECO:0000256" key="3">
    <source>
        <dbReference type="SAM" id="MobiDB-lite"/>
    </source>
</evidence>
<dbReference type="OrthoDB" id="2270193at2759"/>
<dbReference type="AlphaFoldDB" id="A0A9Q8PA88"/>
<dbReference type="InterPro" id="IPR045134">
    <property type="entry name" value="UHRF1/2-like"/>
</dbReference>
<sequence>MTAVLPPGNDGVVYLKKELKEVITKLAQESRKIGRAPAESDQARQLLPRLDDLLTLLENSEVNERTRQDSKINEGLKLIYVEGNNFHFHNKHVERARALSERWMSVAPVRQPAAQTAGVKREPSSVDEEIQSTKSPKRSNTATASASRRADSGIDQAMASVKRPPFDNLIWGRHGILHGLALKRSDERKVLIINPEYADQQRPAKVFGHNDITVRRWFPKQLCAVFHGAHGQHQAGIHGDPNKGAYLVVVSGQYDDLDQDRGDVLFYSGSGSHANTNPRQTPTPTNGTKALHASLASEQPVRVLRSHSGQSRYAPSKSLRYDGLYRVTAVRNPTNIHGGLYEQFKLERISQEEDDLQIPLERCKARPNGQDLSDYDRIEYGYRSRQQYP</sequence>
<evidence type="ECO:0000256" key="1">
    <source>
        <dbReference type="ARBA" id="ARBA00023242"/>
    </source>
</evidence>
<feature type="region of interest" description="Disordered" evidence="3">
    <location>
        <begin position="110"/>
        <end position="155"/>
    </location>
</feature>
<feature type="compositionally biased region" description="Low complexity" evidence="3">
    <location>
        <begin position="275"/>
        <end position="288"/>
    </location>
</feature>
<evidence type="ECO:0000313" key="5">
    <source>
        <dbReference type="EMBL" id="UJO18735.1"/>
    </source>
</evidence>
<dbReference type="PROSITE" id="PS51015">
    <property type="entry name" value="YDG"/>
    <property type="match status" value="1"/>
</dbReference>
<keyword evidence="6" id="KW-1185">Reference proteome</keyword>
<dbReference type="InterPro" id="IPR036987">
    <property type="entry name" value="SRA-YDG_sf"/>
</dbReference>
<dbReference type="GO" id="GO:0005634">
    <property type="term" value="C:nucleus"/>
    <property type="evidence" value="ECO:0007669"/>
    <property type="project" value="UniProtKB-SubCell"/>
</dbReference>
<dbReference type="InterPro" id="IPR003105">
    <property type="entry name" value="SRA_YDG"/>
</dbReference>
<dbReference type="GO" id="GO:0016567">
    <property type="term" value="P:protein ubiquitination"/>
    <property type="evidence" value="ECO:0007669"/>
    <property type="project" value="TreeGrafter"/>
</dbReference>
<dbReference type="Proteomes" id="UP000756132">
    <property type="component" value="Chromosome 6"/>
</dbReference>
<dbReference type="PANTHER" id="PTHR14140:SF27">
    <property type="entry name" value="OS04G0289800 PROTEIN"/>
    <property type="match status" value="1"/>
</dbReference>
<evidence type="ECO:0000313" key="6">
    <source>
        <dbReference type="Proteomes" id="UP000756132"/>
    </source>
</evidence>
<comment type="subcellular location">
    <subcellularLocation>
        <location evidence="2">Nucleus</location>
    </subcellularLocation>
</comment>
<dbReference type="RefSeq" id="XP_047763101.1">
    <property type="nucleotide sequence ID" value="XM_047905873.1"/>
</dbReference>
<protein>
    <submittedName>
        <fullName evidence="5">E3 ubiquitin-protein ligase ORTHRUS 1</fullName>
    </submittedName>
</protein>
<dbReference type="SMART" id="SM00466">
    <property type="entry name" value="SRA"/>
    <property type="match status" value="1"/>
</dbReference>
<dbReference type="PANTHER" id="PTHR14140">
    <property type="entry name" value="E3 UBIQUITIN-PROTEIN LIGASE UHRF-RELATED"/>
    <property type="match status" value="1"/>
</dbReference>
<dbReference type="GO" id="GO:0044027">
    <property type="term" value="P:negative regulation of gene expression via chromosomal CpG island methylation"/>
    <property type="evidence" value="ECO:0007669"/>
    <property type="project" value="TreeGrafter"/>
</dbReference>
<evidence type="ECO:0000256" key="2">
    <source>
        <dbReference type="PROSITE-ProRule" id="PRU00358"/>
    </source>
</evidence>
<dbReference type="KEGG" id="ffu:CLAFUR5_06725"/>
<name>A0A9Q8PA88_PASFU</name>
<feature type="region of interest" description="Disordered" evidence="3">
    <location>
        <begin position="365"/>
        <end position="389"/>
    </location>
</feature>
<dbReference type="GO" id="GO:0061630">
    <property type="term" value="F:ubiquitin protein ligase activity"/>
    <property type="evidence" value="ECO:0007669"/>
    <property type="project" value="TreeGrafter"/>
</dbReference>
<gene>
    <name evidence="5" type="ORF">CLAFUR5_06725</name>
</gene>
<organism evidence="5 6">
    <name type="scientific">Passalora fulva</name>
    <name type="common">Tomato leaf mold</name>
    <name type="synonym">Cladosporium fulvum</name>
    <dbReference type="NCBI Taxonomy" id="5499"/>
    <lineage>
        <taxon>Eukaryota</taxon>
        <taxon>Fungi</taxon>
        <taxon>Dikarya</taxon>
        <taxon>Ascomycota</taxon>
        <taxon>Pezizomycotina</taxon>
        <taxon>Dothideomycetes</taxon>
        <taxon>Dothideomycetidae</taxon>
        <taxon>Mycosphaerellales</taxon>
        <taxon>Mycosphaerellaceae</taxon>
        <taxon>Fulvia</taxon>
    </lineage>
</organism>
<feature type="region of interest" description="Disordered" evidence="3">
    <location>
        <begin position="269"/>
        <end position="288"/>
    </location>
</feature>
<keyword evidence="1 2" id="KW-0539">Nucleus</keyword>
<dbReference type="InterPro" id="IPR015947">
    <property type="entry name" value="PUA-like_sf"/>
</dbReference>